<dbReference type="InterPro" id="IPR054485">
    <property type="entry name" value="FlK-like_dom"/>
</dbReference>
<reference evidence="4 5" key="1">
    <citation type="submission" date="2018-06" db="EMBL/GenBank/DDBJ databases">
        <title>Actinomadura craniellae sp. nov. isolated from marine sponge Craniella sp.</title>
        <authorList>
            <person name="Li L."/>
            <person name="Xu Q.H."/>
            <person name="Lin H.W."/>
            <person name="Lu Y.H."/>
        </authorList>
    </citation>
    <scope>NUCLEOTIDE SEQUENCE [LARGE SCALE GENOMIC DNA]</scope>
    <source>
        <strain evidence="4 5">LHW63021</strain>
    </source>
</reference>
<evidence type="ECO:0000256" key="2">
    <source>
        <dbReference type="PIRSR" id="PIRSR014972-2"/>
    </source>
</evidence>
<feature type="domain" description="Fluoroacetyl-CoA-specific thioesterase-like" evidence="3">
    <location>
        <begin position="17"/>
        <end position="122"/>
    </location>
</feature>
<comment type="caution">
    <text evidence="4">The sequence shown here is derived from an EMBL/GenBank/DDBJ whole genome shotgun (WGS) entry which is preliminary data.</text>
</comment>
<sequence length="129" mass="13071">MTATVETGLCAESVLVVGEGDTAIALGSGDVPVLGTPRLLALVEAATVAALGDRLGPGQTSVGTSVALVHQAASPIGAEVVAAAELTEADGRRLVFTVEAQHRADGTVVATGWVERVVVDREKFLARLV</sequence>
<evidence type="ECO:0000256" key="1">
    <source>
        <dbReference type="PIRSR" id="PIRSR014972-1"/>
    </source>
</evidence>
<name>A0A365H2U9_9ACTN</name>
<dbReference type="AlphaFoldDB" id="A0A365H2U9"/>
<dbReference type="Pfam" id="PF22636">
    <property type="entry name" value="FlK"/>
    <property type="match status" value="1"/>
</dbReference>
<evidence type="ECO:0000259" key="3">
    <source>
        <dbReference type="Pfam" id="PF22636"/>
    </source>
</evidence>
<dbReference type="InterPro" id="IPR025540">
    <property type="entry name" value="FlK"/>
</dbReference>
<feature type="binding site" evidence="2">
    <location>
        <position position="116"/>
    </location>
    <ligand>
        <name>substrate</name>
    </ligand>
</feature>
<dbReference type="OrthoDB" id="5243809at2"/>
<dbReference type="PANTHER" id="PTHR36934:SF1">
    <property type="entry name" value="THIOESTERASE DOMAIN-CONTAINING PROTEIN"/>
    <property type="match status" value="1"/>
</dbReference>
<dbReference type="Gene3D" id="3.10.129.10">
    <property type="entry name" value="Hotdog Thioesterase"/>
    <property type="match status" value="1"/>
</dbReference>
<evidence type="ECO:0000313" key="4">
    <source>
        <dbReference type="EMBL" id="RAY13421.1"/>
    </source>
</evidence>
<evidence type="ECO:0000313" key="5">
    <source>
        <dbReference type="Proteomes" id="UP000251891"/>
    </source>
</evidence>
<dbReference type="PIRSF" id="PIRSF014972">
    <property type="entry name" value="FlK"/>
    <property type="match status" value="1"/>
</dbReference>
<dbReference type="Proteomes" id="UP000251891">
    <property type="component" value="Unassembled WGS sequence"/>
</dbReference>
<feature type="active site" evidence="1">
    <location>
        <position position="44"/>
    </location>
</feature>
<accession>A0A365H2U9</accession>
<dbReference type="InterPro" id="IPR029069">
    <property type="entry name" value="HotDog_dom_sf"/>
</dbReference>
<proteinExistence type="predicted"/>
<protein>
    <submittedName>
        <fullName evidence="4">Thioesterase</fullName>
    </submittedName>
</protein>
<dbReference type="PANTHER" id="PTHR36934">
    <property type="entry name" value="BLR0278 PROTEIN"/>
    <property type="match status" value="1"/>
</dbReference>
<keyword evidence="5" id="KW-1185">Reference proteome</keyword>
<feature type="binding site" evidence="2">
    <location>
        <position position="63"/>
    </location>
    <ligand>
        <name>substrate</name>
    </ligand>
</feature>
<feature type="active site" evidence="1">
    <location>
        <position position="70"/>
    </location>
</feature>
<gene>
    <name evidence="4" type="ORF">DPM19_20360</name>
</gene>
<feature type="binding site" evidence="2">
    <location>
        <position position="63"/>
    </location>
    <ligand>
        <name>CoA</name>
        <dbReference type="ChEBI" id="CHEBI:57287"/>
    </ligand>
</feature>
<dbReference type="EMBL" id="QLYX01000009">
    <property type="protein sequence ID" value="RAY13421.1"/>
    <property type="molecule type" value="Genomic_DNA"/>
</dbReference>
<dbReference type="SUPFAM" id="SSF54637">
    <property type="entry name" value="Thioesterase/thiol ester dehydrase-isomerase"/>
    <property type="match status" value="1"/>
</dbReference>
<organism evidence="4 5">
    <name type="scientific">Actinomadura craniellae</name>
    <dbReference type="NCBI Taxonomy" id="2231787"/>
    <lineage>
        <taxon>Bacteria</taxon>
        <taxon>Bacillati</taxon>
        <taxon>Actinomycetota</taxon>
        <taxon>Actinomycetes</taxon>
        <taxon>Streptosporangiales</taxon>
        <taxon>Thermomonosporaceae</taxon>
        <taxon>Actinomadura</taxon>
    </lineage>
</organism>
<dbReference type="RefSeq" id="WP_111869545.1">
    <property type="nucleotide sequence ID" value="NZ_QLYX01000009.1"/>
</dbReference>
<feature type="active site" evidence="1">
    <location>
        <position position="36"/>
    </location>
</feature>